<evidence type="ECO:0000313" key="3">
    <source>
        <dbReference type="Proteomes" id="UP000024635"/>
    </source>
</evidence>
<gene>
    <name evidence="2" type="primary">Acey_s0050.g1989</name>
    <name evidence="2" type="ORF">Y032_0050g1989</name>
</gene>
<evidence type="ECO:0008006" key="4">
    <source>
        <dbReference type="Google" id="ProtNLM"/>
    </source>
</evidence>
<feature type="region of interest" description="Disordered" evidence="1">
    <location>
        <begin position="419"/>
        <end position="448"/>
    </location>
</feature>
<reference evidence="3" key="1">
    <citation type="journal article" date="2015" name="Nat. Genet.">
        <title>The genome and transcriptome of the zoonotic hookworm Ancylostoma ceylanicum identify infection-specific gene families.</title>
        <authorList>
            <person name="Schwarz E.M."/>
            <person name="Hu Y."/>
            <person name="Antoshechkin I."/>
            <person name="Miller M.M."/>
            <person name="Sternberg P.W."/>
            <person name="Aroian R.V."/>
        </authorList>
    </citation>
    <scope>NUCLEOTIDE SEQUENCE</scope>
    <source>
        <strain evidence="3">HY135</strain>
    </source>
</reference>
<dbReference type="PANTHER" id="PTHR36945">
    <property type="entry name" value="HIGH INCIDENCE OF MALES (INCREASED X CHROMOSOME LOSS)-RELATED-RELATED"/>
    <property type="match status" value="1"/>
</dbReference>
<organism evidence="2 3">
    <name type="scientific">Ancylostoma ceylanicum</name>
    <dbReference type="NCBI Taxonomy" id="53326"/>
    <lineage>
        <taxon>Eukaryota</taxon>
        <taxon>Metazoa</taxon>
        <taxon>Ecdysozoa</taxon>
        <taxon>Nematoda</taxon>
        <taxon>Chromadorea</taxon>
        <taxon>Rhabditida</taxon>
        <taxon>Rhabditina</taxon>
        <taxon>Rhabditomorpha</taxon>
        <taxon>Strongyloidea</taxon>
        <taxon>Ancylostomatidae</taxon>
        <taxon>Ancylostomatinae</taxon>
        <taxon>Ancylostoma</taxon>
    </lineage>
</organism>
<name>A0A016UAJ7_9BILA</name>
<dbReference type="PANTHER" id="PTHR36945:SF1">
    <property type="entry name" value="ZINC FINGER PROTEIN C02F5.12-RELATED"/>
    <property type="match status" value="1"/>
</dbReference>
<comment type="caution">
    <text evidence="2">The sequence shown here is derived from an EMBL/GenBank/DDBJ whole genome shotgun (WGS) entry which is preliminary data.</text>
</comment>
<dbReference type="Proteomes" id="UP000024635">
    <property type="component" value="Unassembled WGS sequence"/>
</dbReference>
<evidence type="ECO:0000256" key="1">
    <source>
        <dbReference type="SAM" id="MobiDB-lite"/>
    </source>
</evidence>
<dbReference type="AlphaFoldDB" id="A0A016UAJ7"/>
<protein>
    <recommendedName>
        <fullName evidence="4">C2H2-type domain-containing protein</fullName>
    </recommendedName>
</protein>
<sequence length="597" mass="66062">MNEEYGESMLQRQLDCGELNLCNSGNNGMGATFLLEWSASMNFAMVKYKKITVTTCSLPNDLLQSLLRCDGFCKIAAKMRGRTFPILNSASLQNASSYVQINIYDTSLKALRKRGVDVKHFLQHVGCRSVVMDVPIVSSEVRKSSRLAGRRLNKSFGGFTVHAEELLTNEVQSSSENVDSQDQHDIHDMSLNNVQELTLEQVEASRATFHESIMDEVIRGPLTSTPLVAKKADSFRSFLSARGTLDDAPTDSIGNDSKNGLTIDKHVQLPSEKSVVGPAAAESSFARFSATVVKGMKTVNDDDISCAGAASFCAADGGAEEYPNEDEDAAQFCDPVDNYEDSFINSEEHVKNSAGSATRTAPDSSKLHDTDLIAKSSSAAVDDESAVEEPSRRGILDNDFAHSHVVSADGDGKEREVAACKNSSSNTRKVNRRKRVRPVSPQDECHKENAGGNCGTKDGFIDEERTCVSRLTEAKSLSGVALTSADQSYTCQFPYCNTTLLWRPRYGKNRLVDHVRLHWGKEVKQCKLCDFKAACFRKIRHHHQMLHSDVAYQGSLSIETKEDIKELVELWKKCFPNSTYNLGWLFKKLQDREWLSS</sequence>
<dbReference type="InterPro" id="IPR053360">
    <property type="entry name" value="Zinc_finger_domain"/>
</dbReference>
<dbReference type="EMBL" id="JARK01001386">
    <property type="protein sequence ID" value="EYC11583.1"/>
    <property type="molecule type" value="Genomic_DNA"/>
</dbReference>
<keyword evidence="3" id="KW-1185">Reference proteome</keyword>
<evidence type="ECO:0000313" key="2">
    <source>
        <dbReference type="EMBL" id="EYC11583.1"/>
    </source>
</evidence>
<accession>A0A016UAJ7</accession>
<proteinExistence type="predicted"/>
<dbReference type="OrthoDB" id="5859773at2759"/>